<dbReference type="Proteomes" id="UP001054889">
    <property type="component" value="Unassembled WGS sequence"/>
</dbReference>
<dbReference type="PANTHER" id="PTHR10353:SF204">
    <property type="entry name" value="BETA-GLUCOSIDASE 20"/>
    <property type="match status" value="1"/>
</dbReference>
<protein>
    <submittedName>
        <fullName evidence="4">Uncharacterized protein</fullName>
    </submittedName>
</protein>
<comment type="caution">
    <text evidence="4">The sequence shown here is derived from an EMBL/GenBank/DDBJ whole genome shotgun (WGS) entry which is preliminary data.</text>
</comment>
<sequence>MEKQLLLLLLPWLLLTASRGVKALRFTIDDFPDGFAFGAGTAAFQYEGVFADDGKSQSIWDTFAHSARNSNERSGDLASDGYHKYKEDVRLIKEIGLKAYRFSISWTRLIPNGRGALNPKGLQFYNNMINELVKEDLPQILEDEYGGWLSPRIVSVYASNNPDMSKMTVRDQAADMGALFRETRNGPTSMQDIQLPEFSRVYLSSGKMHYCFSYAWFLDILAHELGRRTGDSRNGANVKGYSIWSFIDLYEMFGGYKAHFGLVRVDFRDKRRQRQPRLSAYWYSDFLKNGAVIEVDDFAAAASSHPQL</sequence>
<reference evidence="4" key="1">
    <citation type="journal article" date="2018" name="DNA Res.">
        <title>Multiple hybrid de novo genome assembly of finger millet, an orphan allotetraploid crop.</title>
        <authorList>
            <person name="Hatakeyama M."/>
            <person name="Aluri S."/>
            <person name="Balachadran M.T."/>
            <person name="Sivarajan S.R."/>
            <person name="Patrignani A."/>
            <person name="Gruter S."/>
            <person name="Poveda L."/>
            <person name="Shimizu-Inatsugi R."/>
            <person name="Baeten J."/>
            <person name="Francoijs K.J."/>
            <person name="Nataraja K.N."/>
            <person name="Reddy Y.A.N."/>
            <person name="Phadnis S."/>
            <person name="Ravikumar R.L."/>
            <person name="Schlapbach R."/>
            <person name="Sreeman S.M."/>
            <person name="Shimizu K.K."/>
        </authorList>
    </citation>
    <scope>NUCLEOTIDE SEQUENCE</scope>
</reference>
<reference evidence="4" key="2">
    <citation type="submission" date="2021-12" db="EMBL/GenBank/DDBJ databases">
        <title>Resequencing data analysis of finger millet.</title>
        <authorList>
            <person name="Hatakeyama M."/>
            <person name="Aluri S."/>
            <person name="Balachadran M.T."/>
            <person name="Sivarajan S.R."/>
            <person name="Poveda L."/>
            <person name="Shimizu-Inatsugi R."/>
            <person name="Schlapbach R."/>
            <person name="Sreeman S.M."/>
            <person name="Shimizu K.K."/>
        </authorList>
    </citation>
    <scope>NUCLEOTIDE SEQUENCE</scope>
</reference>
<evidence type="ECO:0000313" key="4">
    <source>
        <dbReference type="EMBL" id="GJN14172.1"/>
    </source>
</evidence>
<dbReference type="Pfam" id="PF00232">
    <property type="entry name" value="Glyco_hydro_1"/>
    <property type="match status" value="2"/>
</dbReference>
<dbReference type="SUPFAM" id="SSF51445">
    <property type="entry name" value="(Trans)glycosidases"/>
    <property type="match status" value="1"/>
</dbReference>
<evidence type="ECO:0000256" key="3">
    <source>
        <dbReference type="SAM" id="SignalP"/>
    </source>
</evidence>
<dbReference type="PANTHER" id="PTHR10353">
    <property type="entry name" value="GLYCOSYL HYDROLASE"/>
    <property type="match status" value="1"/>
</dbReference>
<comment type="similarity">
    <text evidence="1 2">Belongs to the glycosyl hydrolase 1 family.</text>
</comment>
<gene>
    <name evidence="4" type="primary">gb00961</name>
    <name evidence="4" type="ORF">PR202_gb00961</name>
</gene>
<evidence type="ECO:0000256" key="2">
    <source>
        <dbReference type="RuleBase" id="RU003690"/>
    </source>
</evidence>
<feature type="signal peptide" evidence="3">
    <location>
        <begin position="1"/>
        <end position="23"/>
    </location>
</feature>
<feature type="chain" id="PRO_5043921357" evidence="3">
    <location>
        <begin position="24"/>
        <end position="308"/>
    </location>
</feature>
<accession>A0AAV5DVM4</accession>
<evidence type="ECO:0000256" key="1">
    <source>
        <dbReference type="ARBA" id="ARBA00010838"/>
    </source>
</evidence>
<proteinExistence type="inferred from homology"/>
<keyword evidence="3" id="KW-0732">Signal</keyword>
<dbReference type="InterPro" id="IPR001360">
    <property type="entry name" value="Glyco_hydro_1"/>
</dbReference>
<dbReference type="GO" id="GO:0005975">
    <property type="term" value="P:carbohydrate metabolic process"/>
    <property type="evidence" value="ECO:0007669"/>
    <property type="project" value="InterPro"/>
</dbReference>
<dbReference type="InterPro" id="IPR017853">
    <property type="entry name" value="GH"/>
</dbReference>
<dbReference type="Gene3D" id="3.20.20.80">
    <property type="entry name" value="Glycosidases"/>
    <property type="match status" value="2"/>
</dbReference>
<organism evidence="4 5">
    <name type="scientific">Eleusine coracana subsp. coracana</name>
    <dbReference type="NCBI Taxonomy" id="191504"/>
    <lineage>
        <taxon>Eukaryota</taxon>
        <taxon>Viridiplantae</taxon>
        <taxon>Streptophyta</taxon>
        <taxon>Embryophyta</taxon>
        <taxon>Tracheophyta</taxon>
        <taxon>Spermatophyta</taxon>
        <taxon>Magnoliopsida</taxon>
        <taxon>Liliopsida</taxon>
        <taxon>Poales</taxon>
        <taxon>Poaceae</taxon>
        <taxon>PACMAD clade</taxon>
        <taxon>Chloridoideae</taxon>
        <taxon>Cynodonteae</taxon>
        <taxon>Eleusininae</taxon>
        <taxon>Eleusine</taxon>
    </lineage>
</organism>
<dbReference type="GO" id="GO:0008422">
    <property type="term" value="F:beta-glucosidase activity"/>
    <property type="evidence" value="ECO:0007669"/>
    <property type="project" value="UniProtKB-ARBA"/>
</dbReference>
<dbReference type="EMBL" id="BQKI01000071">
    <property type="protein sequence ID" value="GJN14172.1"/>
    <property type="molecule type" value="Genomic_DNA"/>
</dbReference>
<name>A0AAV5DVM4_ELECO</name>
<evidence type="ECO:0000313" key="5">
    <source>
        <dbReference type="Proteomes" id="UP001054889"/>
    </source>
</evidence>
<keyword evidence="5" id="KW-1185">Reference proteome</keyword>
<dbReference type="AlphaFoldDB" id="A0AAV5DVM4"/>